<dbReference type="AlphaFoldDB" id="A0A1T1H7G5"/>
<reference evidence="1 2" key="1">
    <citation type="submission" date="2017-02" db="EMBL/GenBank/DDBJ databases">
        <title>Acinetobacter sp. ANC 4945, whole genome shotgun sequencing project.</title>
        <authorList>
            <person name="Radolfova-Krizova L."/>
            <person name="Al Atrouni A."/>
            <person name="Nemec A."/>
        </authorList>
    </citation>
    <scope>NUCLEOTIDE SEQUENCE [LARGE SCALE GENOMIC DNA]</scope>
    <source>
        <strain evidence="1 2">ANC 4945</strain>
    </source>
</reference>
<accession>A0A1T1H7G5</accession>
<keyword evidence="2" id="KW-1185">Reference proteome</keyword>
<comment type="caution">
    <text evidence="1">The sequence shown here is derived from an EMBL/GenBank/DDBJ whole genome shotgun (WGS) entry which is preliminary data.</text>
</comment>
<proteinExistence type="predicted"/>
<dbReference type="RefSeq" id="WP_078189131.1">
    <property type="nucleotide sequence ID" value="NZ_JAMCOZ010000015.1"/>
</dbReference>
<dbReference type="Proteomes" id="UP000191160">
    <property type="component" value="Unassembled WGS sequence"/>
</dbReference>
<dbReference type="EMBL" id="MVKX01000001">
    <property type="protein sequence ID" value="OOV85660.1"/>
    <property type="molecule type" value="Genomic_DNA"/>
</dbReference>
<evidence type="ECO:0000313" key="2">
    <source>
        <dbReference type="Proteomes" id="UP000191160"/>
    </source>
</evidence>
<name>A0A1T1H7G5_9GAMM</name>
<evidence type="ECO:0000313" key="1">
    <source>
        <dbReference type="EMBL" id="OOV85660.1"/>
    </source>
</evidence>
<sequence length="97" mass="11063">MNLANYSNDQALILFNLYSSLEQCLDAIGHLHLGPKLVLTDHDVSKDHMIVQRFQAGVLTQEIQVRKQDIELSSSNPMTRYQLLSYILNQFKADQTA</sequence>
<gene>
    <name evidence="1" type="ORF">B1202_03215</name>
</gene>
<protein>
    <submittedName>
        <fullName evidence="1">Uncharacterized protein</fullName>
    </submittedName>
</protein>
<organism evidence="1 2">
    <name type="scientific">Acinetobacter amyesii</name>
    <dbReference type="NCBI Taxonomy" id="2942470"/>
    <lineage>
        <taxon>Bacteria</taxon>
        <taxon>Pseudomonadati</taxon>
        <taxon>Pseudomonadota</taxon>
        <taxon>Gammaproteobacteria</taxon>
        <taxon>Moraxellales</taxon>
        <taxon>Moraxellaceae</taxon>
        <taxon>Acinetobacter</taxon>
    </lineage>
</organism>